<accession>A0A2S6NBH0</accession>
<dbReference type="PANTHER" id="PTHR37023:SF1">
    <property type="entry name" value="ISSOD25 TRANSPOSASE TNPA_ISSOD25"/>
    <property type="match status" value="1"/>
</dbReference>
<name>A0A2S6NBH0_RHOGL</name>
<dbReference type="OrthoDB" id="6979325at2"/>
<evidence type="ECO:0000313" key="4">
    <source>
        <dbReference type="Proteomes" id="UP000239724"/>
    </source>
</evidence>
<evidence type="ECO:0000259" key="1">
    <source>
        <dbReference type="Pfam" id="PF04986"/>
    </source>
</evidence>
<comment type="caution">
    <text evidence="3">The sequence shown here is derived from an EMBL/GenBank/DDBJ whole genome shotgun (WGS) entry which is preliminary data.</text>
</comment>
<dbReference type="Proteomes" id="UP000239724">
    <property type="component" value="Unassembled WGS sequence"/>
</dbReference>
<dbReference type="EMBL" id="NHRY01000179">
    <property type="protein sequence ID" value="PPQ31941.1"/>
    <property type="molecule type" value="Genomic_DNA"/>
</dbReference>
<dbReference type="GO" id="GO:0006313">
    <property type="term" value="P:DNA transposition"/>
    <property type="evidence" value="ECO:0007669"/>
    <property type="project" value="InterPro"/>
</dbReference>
<dbReference type="Pfam" id="PF04986">
    <property type="entry name" value="Y2_Tnp"/>
    <property type="match status" value="1"/>
</dbReference>
<dbReference type="InterPro" id="IPR007069">
    <property type="entry name" value="Transposase_32"/>
</dbReference>
<keyword evidence="4" id="KW-1185">Reference proteome</keyword>
<evidence type="ECO:0000313" key="3">
    <source>
        <dbReference type="EMBL" id="PPQ31941.1"/>
    </source>
</evidence>
<feature type="domain" description="Transposase IS801/IS1294" evidence="1">
    <location>
        <begin position="160"/>
        <end position="222"/>
    </location>
</feature>
<protein>
    <recommendedName>
        <fullName evidence="5">Transposase zinc-binding domain-containing protein</fullName>
    </recommendedName>
</protein>
<dbReference type="InterPro" id="IPR036280">
    <property type="entry name" value="Multihaem_cyt_sf"/>
</dbReference>
<dbReference type="GO" id="GO:0003677">
    <property type="term" value="F:DNA binding"/>
    <property type="evidence" value="ECO:0007669"/>
    <property type="project" value="InterPro"/>
</dbReference>
<feature type="domain" description="Transposase zinc-binding" evidence="2">
    <location>
        <begin position="11"/>
        <end position="72"/>
    </location>
</feature>
<reference evidence="3 4" key="1">
    <citation type="journal article" date="2018" name="Arch. Microbiol.">
        <title>New insights into the metabolic potential of the phototrophic purple bacterium Rhodopila globiformis DSM 161(T) from its draft genome sequence and evidence for a vanadium-dependent nitrogenase.</title>
        <authorList>
            <person name="Imhoff J.F."/>
            <person name="Rahn T."/>
            <person name="Kunzel S."/>
            <person name="Neulinger S.C."/>
        </authorList>
    </citation>
    <scope>NUCLEOTIDE SEQUENCE [LARGE SCALE GENOMIC DNA]</scope>
    <source>
        <strain evidence="3 4">DSM 161</strain>
    </source>
</reference>
<sequence length="222" mass="24589">MIELAEVFRRFAADDRSAHGASMPPSHRRAIEDILNCRTAALGGQVWRCEVCHSAVFSFHSCGNRSCPKCHTPSPGLPTSRKRLAGTLASLAQTQEWLERRQAEMLPVPYFHITITVPADLRAVLRTHQREGYGALMQASAEAIIELARDPRYVGGTPAVLAVLHTWTQQLHFHPHLHCLVSGGGIAADGSTWHPARQNFLLPIKALATLVRGKFRALLRRK</sequence>
<dbReference type="GO" id="GO:0004803">
    <property type="term" value="F:transposase activity"/>
    <property type="evidence" value="ECO:0007669"/>
    <property type="project" value="InterPro"/>
</dbReference>
<gene>
    <name evidence="3" type="ORF">CCS01_16190</name>
</gene>
<dbReference type="Pfam" id="PF14319">
    <property type="entry name" value="Zn_Tnp_IS91"/>
    <property type="match status" value="1"/>
</dbReference>
<dbReference type="InterPro" id="IPR026889">
    <property type="entry name" value="Zn_Tnp"/>
</dbReference>
<proteinExistence type="predicted"/>
<evidence type="ECO:0000259" key="2">
    <source>
        <dbReference type="Pfam" id="PF14319"/>
    </source>
</evidence>
<evidence type="ECO:0008006" key="5">
    <source>
        <dbReference type="Google" id="ProtNLM"/>
    </source>
</evidence>
<dbReference type="SUPFAM" id="SSF48695">
    <property type="entry name" value="Multiheme cytochromes"/>
    <property type="match status" value="1"/>
</dbReference>
<dbReference type="AlphaFoldDB" id="A0A2S6NBH0"/>
<organism evidence="3 4">
    <name type="scientific">Rhodopila globiformis</name>
    <name type="common">Rhodopseudomonas globiformis</name>
    <dbReference type="NCBI Taxonomy" id="1071"/>
    <lineage>
        <taxon>Bacteria</taxon>
        <taxon>Pseudomonadati</taxon>
        <taxon>Pseudomonadota</taxon>
        <taxon>Alphaproteobacteria</taxon>
        <taxon>Acetobacterales</taxon>
        <taxon>Acetobacteraceae</taxon>
        <taxon>Rhodopila</taxon>
    </lineage>
</organism>
<dbReference type="PANTHER" id="PTHR37023">
    <property type="entry name" value="TRANSPOSASE"/>
    <property type="match status" value="1"/>
</dbReference>